<dbReference type="PANTHER" id="PTHR34856:SF2">
    <property type="entry name" value="PROTEIN NRFD"/>
    <property type="match status" value="1"/>
</dbReference>
<gene>
    <name evidence="8" type="ORF">MNBD_ALPHA12-2299</name>
</gene>
<dbReference type="Pfam" id="PF03916">
    <property type="entry name" value="NrfD"/>
    <property type="match status" value="1"/>
</dbReference>
<evidence type="ECO:0000256" key="5">
    <source>
        <dbReference type="ARBA" id="ARBA00022989"/>
    </source>
</evidence>
<keyword evidence="6 7" id="KW-0472">Membrane</keyword>
<feature type="transmembrane region" description="Helical" evidence="7">
    <location>
        <begin position="93"/>
        <end position="113"/>
    </location>
</feature>
<feature type="transmembrane region" description="Helical" evidence="7">
    <location>
        <begin position="120"/>
        <end position="138"/>
    </location>
</feature>
<comment type="subcellular location">
    <subcellularLocation>
        <location evidence="1">Cell membrane</location>
        <topology evidence="1">Multi-pass membrane protein</topology>
    </subcellularLocation>
</comment>
<feature type="transmembrane region" description="Helical" evidence="7">
    <location>
        <begin position="16"/>
        <end position="34"/>
    </location>
</feature>
<keyword evidence="5 7" id="KW-1133">Transmembrane helix</keyword>
<dbReference type="AlphaFoldDB" id="A0A3B0TJA8"/>
<accession>A0A3B0TJA8</accession>
<feature type="transmembrane region" description="Helical" evidence="7">
    <location>
        <begin position="192"/>
        <end position="214"/>
    </location>
</feature>
<comment type="similarity">
    <text evidence="2">Belongs to the NrfD family.</text>
</comment>
<dbReference type="GO" id="GO:0005886">
    <property type="term" value="C:plasma membrane"/>
    <property type="evidence" value="ECO:0007669"/>
    <property type="project" value="UniProtKB-SubCell"/>
</dbReference>
<feature type="transmembrane region" description="Helical" evidence="7">
    <location>
        <begin position="234"/>
        <end position="251"/>
    </location>
</feature>
<protein>
    <submittedName>
        <fullName evidence="8">Uncharacterized protein</fullName>
    </submittedName>
</protein>
<evidence type="ECO:0000256" key="4">
    <source>
        <dbReference type="ARBA" id="ARBA00022692"/>
    </source>
</evidence>
<organism evidence="8">
    <name type="scientific">hydrothermal vent metagenome</name>
    <dbReference type="NCBI Taxonomy" id="652676"/>
    <lineage>
        <taxon>unclassified sequences</taxon>
        <taxon>metagenomes</taxon>
        <taxon>ecological metagenomes</taxon>
    </lineage>
</organism>
<dbReference type="InterPro" id="IPR052049">
    <property type="entry name" value="Electron_transfer_protein"/>
</dbReference>
<feature type="transmembrane region" description="Helical" evidence="7">
    <location>
        <begin position="258"/>
        <end position="276"/>
    </location>
</feature>
<evidence type="ECO:0000256" key="1">
    <source>
        <dbReference type="ARBA" id="ARBA00004651"/>
    </source>
</evidence>
<proteinExistence type="inferred from homology"/>
<sequence>MFEYMQYNIAPWPEMLAIYFFLIGTAGMVFVAAASPNVFGSVAAPLKGFQKSGTIVALILVGVSAPLLILDIGQPARFLYPLIYFHWTSPLSWGSLFLPLFGLSMLAFLYGVFTEKSEMTKWGAISGSLLALTMPIYTGMDLMVQTARELWTSPAIPLLFVVLSITSGVAVVSVLRMLAGSTDASVTKLLRICLYFSIGITLLLFLSIFITMLYGSAEQQQLLEIINQDFSMSFWGLTFIVGIIAPLALLIPPKLAHNYTAVMIAGILGAVGAYSFREVLLLAGQMPQLYY</sequence>
<keyword evidence="4 7" id="KW-0812">Transmembrane</keyword>
<dbReference type="PANTHER" id="PTHR34856">
    <property type="entry name" value="PROTEIN NRFD"/>
    <property type="match status" value="1"/>
</dbReference>
<reference evidence="8" key="1">
    <citation type="submission" date="2018-06" db="EMBL/GenBank/DDBJ databases">
        <authorList>
            <person name="Zhirakovskaya E."/>
        </authorList>
    </citation>
    <scope>NUCLEOTIDE SEQUENCE</scope>
</reference>
<dbReference type="InterPro" id="IPR005614">
    <property type="entry name" value="NrfD-like"/>
</dbReference>
<dbReference type="EMBL" id="UOEO01000094">
    <property type="protein sequence ID" value="VAW18755.1"/>
    <property type="molecule type" value="Genomic_DNA"/>
</dbReference>
<name>A0A3B0TJA8_9ZZZZ</name>
<feature type="transmembrane region" description="Helical" evidence="7">
    <location>
        <begin position="55"/>
        <end position="73"/>
    </location>
</feature>
<dbReference type="Gene3D" id="1.20.1630.10">
    <property type="entry name" value="Formate dehydrogenase/DMSO reductase domain"/>
    <property type="match status" value="1"/>
</dbReference>
<evidence type="ECO:0000256" key="3">
    <source>
        <dbReference type="ARBA" id="ARBA00022475"/>
    </source>
</evidence>
<evidence type="ECO:0000256" key="7">
    <source>
        <dbReference type="SAM" id="Phobius"/>
    </source>
</evidence>
<evidence type="ECO:0000256" key="2">
    <source>
        <dbReference type="ARBA" id="ARBA00008929"/>
    </source>
</evidence>
<keyword evidence="3" id="KW-1003">Cell membrane</keyword>
<feature type="transmembrane region" description="Helical" evidence="7">
    <location>
        <begin position="158"/>
        <end position="180"/>
    </location>
</feature>
<evidence type="ECO:0000313" key="8">
    <source>
        <dbReference type="EMBL" id="VAW18755.1"/>
    </source>
</evidence>
<evidence type="ECO:0000256" key="6">
    <source>
        <dbReference type="ARBA" id="ARBA00023136"/>
    </source>
</evidence>